<keyword evidence="4" id="KW-0472">Membrane</keyword>
<dbReference type="RefSeq" id="WP_320184590.1">
    <property type="nucleotide sequence ID" value="NZ_CP138332.1"/>
</dbReference>
<name>A0ABW6BM65_9SPHI</name>
<dbReference type="EMBL" id="JBHUPB010000011">
    <property type="protein sequence ID" value="MFD2969101.1"/>
    <property type="molecule type" value="Genomic_DNA"/>
</dbReference>
<dbReference type="Pfam" id="PF07980">
    <property type="entry name" value="SusD_RagB"/>
    <property type="match status" value="1"/>
</dbReference>
<protein>
    <submittedName>
        <fullName evidence="7">RagB/SusD family nutrient uptake outer membrane protein</fullName>
    </submittedName>
</protein>
<organism evidence="7 8">
    <name type="scientific">Sphingobacterium bambusae</name>
    <dbReference type="NCBI Taxonomy" id="662858"/>
    <lineage>
        <taxon>Bacteria</taxon>
        <taxon>Pseudomonadati</taxon>
        <taxon>Bacteroidota</taxon>
        <taxon>Sphingobacteriia</taxon>
        <taxon>Sphingobacteriales</taxon>
        <taxon>Sphingobacteriaceae</taxon>
        <taxon>Sphingobacterium</taxon>
    </lineage>
</organism>
<dbReference type="SUPFAM" id="SSF48452">
    <property type="entry name" value="TPR-like"/>
    <property type="match status" value="1"/>
</dbReference>
<evidence type="ECO:0000256" key="5">
    <source>
        <dbReference type="ARBA" id="ARBA00023237"/>
    </source>
</evidence>
<evidence type="ECO:0000256" key="1">
    <source>
        <dbReference type="ARBA" id="ARBA00004442"/>
    </source>
</evidence>
<dbReference type="Gene3D" id="1.25.40.390">
    <property type="match status" value="1"/>
</dbReference>
<comment type="subcellular location">
    <subcellularLocation>
        <location evidence="1">Cell outer membrane</location>
    </subcellularLocation>
</comment>
<evidence type="ECO:0000313" key="8">
    <source>
        <dbReference type="Proteomes" id="UP001597525"/>
    </source>
</evidence>
<dbReference type="InterPro" id="IPR011990">
    <property type="entry name" value="TPR-like_helical_dom_sf"/>
</dbReference>
<gene>
    <name evidence="7" type="ORF">ACFS7Y_17035</name>
</gene>
<evidence type="ECO:0000256" key="3">
    <source>
        <dbReference type="ARBA" id="ARBA00022729"/>
    </source>
</evidence>
<evidence type="ECO:0000313" key="7">
    <source>
        <dbReference type="EMBL" id="MFD2969101.1"/>
    </source>
</evidence>
<evidence type="ECO:0000259" key="6">
    <source>
        <dbReference type="Pfam" id="PF07980"/>
    </source>
</evidence>
<proteinExistence type="inferred from homology"/>
<keyword evidence="8" id="KW-1185">Reference proteome</keyword>
<reference evidence="8" key="1">
    <citation type="journal article" date="2019" name="Int. J. Syst. Evol. Microbiol.">
        <title>The Global Catalogue of Microorganisms (GCM) 10K type strain sequencing project: providing services to taxonomists for standard genome sequencing and annotation.</title>
        <authorList>
            <consortium name="The Broad Institute Genomics Platform"/>
            <consortium name="The Broad Institute Genome Sequencing Center for Infectious Disease"/>
            <person name="Wu L."/>
            <person name="Ma J."/>
        </authorList>
    </citation>
    <scope>NUCLEOTIDE SEQUENCE [LARGE SCALE GENOMIC DNA]</scope>
    <source>
        <strain evidence="8">KCTC 22814</strain>
    </source>
</reference>
<sequence length="106" mass="11897">MAGTVYQVPHVIKFNHGFVQPGQTNVNFPLIRYADVLLEIAECLNEQAFVADGEAFELLNAVRNRAGLAAKTANNPNLALRVSNQESFREAIMKERQVELAFENHR</sequence>
<comment type="similarity">
    <text evidence="2">Belongs to the SusD family.</text>
</comment>
<evidence type="ECO:0000256" key="4">
    <source>
        <dbReference type="ARBA" id="ARBA00023136"/>
    </source>
</evidence>
<accession>A0ABW6BM65</accession>
<comment type="caution">
    <text evidence="7">The sequence shown here is derived from an EMBL/GenBank/DDBJ whole genome shotgun (WGS) entry which is preliminary data.</text>
</comment>
<dbReference type="Proteomes" id="UP001597525">
    <property type="component" value="Unassembled WGS sequence"/>
</dbReference>
<keyword evidence="5" id="KW-0998">Cell outer membrane</keyword>
<keyword evidence="3" id="KW-0732">Signal</keyword>
<dbReference type="InterPro" id="IPR012944">
    <property type="entry name" value="SusD_RagB_dom"/>
</dbReference>
<feature type="domain" description="RagB/SusD" evidence="6">
    <location>
        <begin position="11"/>
        <end position="106"/>
    </location>
</feature>
<evidence type="ECO:0000256" key="2">
    <source>
        <dbReference type="ARBA" id="ARBA00006275"/>
    </source>
</evidence>